<dbReference type="Proteomes" id="UP000749293">
    <property type="component" value="Unassembled WGS sequence"/>
</dbReference>
<dbReference type="OrthoDB" id="1532798at2759"/>
<evidence type="ECO:0000313" key="5">
    <source>
        <dbReference type="Proteomes" id="UP000749293"/>
    </source>
</evidence>
<dbReference type="PANTHER" id="PTHR14359:SF6">
    <property type="entry name" value="PHOSPHOPANTOTHENOYLCYSTEINE DECARBOXYLASE"/>
    <property type="match status" value="1"/>
</dbReference>
<evidence type="ECO:0000313" key="4">
    <source>
        <dbReference type="EMBL" id="KAF4120095.1"/>
    </source>
</evidence>
<sequence length="232" mass="25387">MSLNGRDDSADSVVQARSDGKRHLLLAATGSVATIKIFQIVKALSTRDNLSIRLVFTPSAARFLDGQSAEQPSLAEIARFRNVDAIYNDASEWTTPWTRGSPVLHIELRKWADLMVIAPLSANSMAKMITGICDSLLLSVVRAWDTTGFVDGTGNLNMKRKIVVAPAMNTCMWRHPITARQIKTLEEDWGGDQGWVEVIRPIEKPLACGDVGDGAMASFETIVSVIDEKLGF</sequence>
<dbReference type="GO" id="GO:0004633">
    <property type="term" value="F:phosphopantothenoylcysteine decarboxylase activity"/>
    <property type="evidence" value="ECO:0007669"/>
    <property type="project" value="TreeGrafter"/>
</dbReference>
<dbReference type="GO" id="GO:0071513">
    <property type="term" value="C:phosphopantothenoylcysteine decarboxylase complex"/>
    <property type="evidence" value="ECO:0007669"/>
    <property type="project" value="TreeGrafter"/>
</dbReference>
<dbReference type="AlphaFoldDB" id="A0A9P5D1S5"/>
<dbReference type="GO" id="GO:0015937">
    <property type="term" value="P:coenzyme A biosynthetic process"/>
    <property type="evidence" value="ECO:0007669"/>
    <property type="project" value="UniProtKB-KW"/>
</dbReference>
<protein>
    <submittedName>
        <fullName evidence="4">Phosphopantothenoylcysteine decarboxylase</fullName>
    </submittedName>
</protein>
<evidence type="ECO:0000256" key="2">
    <source>
        <dbReference type="ARBA" id="ARBA00038350"/>
    </source>
</evidence>
<organism evidence="4 5">
    <name type="scientific">Geosmithia morbida</name>
    <dbReference type="NCBI Taxonomy" id="1094350"/>
    <lineage>
        <taxon>Eukaryota</taxon>
        <taxon>Fungi</taxon>
        <taxon>Dikarya</taxon>
        <taxon>Ascomycota</taxon>
        <taxon>Pezizomycotina</taxon>
        <taxon>Sordariomycetes</taxon>
        <taxon>Hypocreomycetidae</taxon>
        <taxon>Hypocreales</taxon>
        <taxon>Bionectriaceae</taxon>
        <taxon>Geosmithia</taxon>
    </lineage>
</organism>
<dbReference type="GeneID" id="55969734"/>
<dbReference type="Gene3D" id="3.40.50.1950">
    <property type="entry name" value="Flavin prenyltransferase-like"/>
    <property type="match status" value="1"/>
</dbReference>
<dbReference type="EMBL" id="JAANYQ010000019">
    <property type="protein sequence ID" value="KAF4120095.1"/>
    <property type="molecule type" value="Genomic_DNA"/>
</dbReference>
<comment type="similarity">
    <text evidence="2">Belongs to the HFCD (homooligomeric flavin containing Cys decarboxylase) superfamily.</text>
</comment>
<feature type="domain" description="Flavoprotein" evidence="3">
    <location>
        <begin position="23"/>
        <end position="229"/>
    </location>
</feature>
<dbReference type="PANTHER" id="PTHR14359">
    <property type="entry name" value="HOMO-OLIGOMERIC FLAVIN CONTAINING CYS DECARBOXYLASE FAMILY"/>
    <property type="match status" value="1"/>
</dbReference>
<keyword evidence="5" id="KW-1185">Reference proteome</keyword>
<dbReference type="InterPro" id="IPR036551">
    <property type="entry name" value="Flavin_trans-like"/>
</dbReference>
<comment type="caution">
    <text evidence="4">The sequence shown here is derived from an EMBL/GenBank/DDBJ whole genome shotgun (WGS) entry which is preliminary data.</text>
</comment>
<evidence type="ECO:0000259" key="3">
    <source>
        <dbReference type="Pfam" id="PF02441"/>
    </source>
</evidence>
<reference evidence="4" key="1">
    <citation type="submission" date="2020-03" db="EMBL/GenBank/DDBJ databases">
        <title>Site-based positive gene gene selection in Geosmithia morbida across the United States reveals a broad range of putative effectors and factors for local host and environmental adapation.</title>
        <authorList>
            <person name="Onufrak A."/>
            <person name="Murdoch R.W."/>
            <person name="Gazis R."/>
            <person name="Huff M."/>
            <person name="Staton M."/>
            <person name="Klingeman W."/>
            <person name="Hadziabdic D."/>
        </authorList>
    </citation>
    <scope>NUCLEOTIDE SEQUENCE</scope>
    <source>
        <strain evidence="4">1262</strain>
    </source>
</reference>
<name>A0A9P5D1S5_9HYPO</name>
<evidence type="ECO:0000256" key="1">
    <source>
        <dbReference type="ARBA" id="ARBA00022993"/>
    </source>
</evidence>
<dbReference type="SUPFAM" id="SSF52507">
    <property type="entry name" value="Homo-oligomeric flavin-containing Cys decarboxylases, HFCD"/>
    <property type="match status" value="1"/>
</dbReference>
<accession>A0A9P5D1S5</accession>
<proteinExistence type="inferred from homology"/>
<gene>
    <name evidence="4" type="ORF">GMORB2_3506</name>
</gene>
<keyword evidence="1" id="KW-0173">Coenzyme A biosynthesis</keyword>
<dbReference type="GO" id="GO:0010181">
    <property type="term" value="F:FMN binding"/>
    <property type="evidence" value="ECO:0007669"/>
    <property type="project" value="TreeGrafter"/>
</dbReference>
<dbReference type="Pfam" id="PF02441">
    <property type="entry name" value="Flavoprotein"/>
    <property type="match status" value="1"/>
</dbReference>
<dbReference type="RefSeq" id="XP_035318747.1">
    <property type="nucleotide sequence ID" value="XM_035465482.1"/>
</dbReference>
<dbReference type="InterPro" id="IPR003382">
    <property type="entry name" value="Flavoprotein"/>
</dbReference>